<comment type="caution">
    <text evidence="2">The sequence shown here is derived from an EMBL/GenBank/DDBJ whole genome shotgun (WGS) entry which is preliminary data.</text>
</comment>
<keyword evidence="3" id="KW-1185">Reference proteome</keyword>
<dbReference type="Proteomes" id="UP000610931">
    <property type="component" value="Unassembled WGS sequence"/>
</dbReference>
<reference evidence="2" key="1">
    <citation type="submission" date="2020-12" db="EMBL/GenBank/DDBJ databases">
        <title>Snuella sp. nov., isolated from sediment in Incheon.</title>
        <authorList>
            <person name="Kim W."/>
        </authorList>
    </citation>
    <scope>NUCLEOTIDE SEQUENCE</scope>
    <source>
        <strain evidence="2">CAU 1569</strain>
    </source>
</reference>
<dbReference type="InterPro" id="IPR045607">
    <property type="entry name" value="DUF6452"/>
</dbReference>
<gene>
    <name evidence="2" type="ORF">JF259_15340</name>
</gene>
<dbReference type="RefSeq" id="WP_199116590.1">
    <property type="nucleotide sequence ID" value="NZ_JAELVQ010000027.1"/>
</dbReference>
<evidence type="ECO:0000313" key="3">
    <source>
        <dbReference type="Proteomes" id="UP000610931"/>
    </source>
</evidence>
<dbReference type="AlphaFoldDB" id="A0A8J7IGR0"/>
<dbReference type="EMBL" id="JAELVQ010000027">
    <property type="protein sequence ID" value="MBJ6369467.1"/>
    <property type="molecule type" value="Genomic_DNA"/>
</dbReference>
<sequence>MKKLSLLIFIAIFTAHTSCERDDICPGSTPTTPHLIIDVFDFENQESKKNIFNLVVAKGTESDILPGFAFESKSKLVLPLDTKANTTQYRLIKDATVNDNGTPDDTSDDTIDGNFDVLTINYSREEVYVSRACGYKTIFKNVTLTIEDDGDNWILSQQPLNPNQSVEDETTTHFNIYH</sequence>
<evidence type="ECO:0000256" key="1">
    <source>
        <dbReference type="SAM" id="MobiDB-lite"/>
    </source>
</evidence>
<name>A0A8J7IGR0_9FLAO</name>
<evidence type="ECO:0000313" key="2">
    <source>
        <dbReference type="EMBL" id="MBJ6369467.1"/>
    </source>
</evidence>
<protein>
    <submittedName>
        <fullName evidence="2">Uncharacterized protein</fullName>
    </submittedName>
</protein>
<feature type="region of interest" description="Disordered" evidence="1">
    <location>
        <begin position="157"/>
        <end position="178"/>
    </location>
</feature>
<organism evidence="2 3">
    <name type="scientific">Snuella sedimenti</name>
    <dbReference type="NCBI Taxonomy" id="2798802"/>
    <lineage>
        <taxon>Bacteria</taxon>
        <taxon>Pseudomonadati</taxon>
        <taxon>Bacteroidota</taxon>
        <taxon>Flavobacteriia</taxon>
        <taxon>Flavobacteriales</taxon>
        <taxon>Flavobacteriaceae</taxon>
        <taxon>Snuella</taxon>
    </lineage>
</organism>
<dbReference type="Pfam" id="PF20050">
    <property type="entry name" value="DUF6452"/>
    <property type="match status" value="1"/>
</dbReference>
<proteinExistence type="predicted"/>
<accession>A0A8J7IGR0</accession>